<keyword evidence="4" id="KW-0249">Electron transport</keyword>
<evidence type="ECO:0000256" key="4">
    <source>
        <dbReference type="ARBA" id="ARBA00022982"/>
    </source>
</evidence>
<evidence type="ECO:0000256" key="5">
    <source>
        <dbReference type="ARBA" id="ARBA00023004"/>
    </source>
</evidence>
<evidence type="ECO:0000256" key="6">
    <source>
        <dbReference type="ARBA" id="ARBA00023014"/>
    </source>
</evidence>
<keyword evidence="2" id="KW-0004">4Fe-4S</keyword>
<comment type="caution">
    <text evidence="8">The sequence shown here is derived from an EMBL/GenBank/DDBJ whole genome shotgun (WGS) entry which is preliminary data.</text>
</comment>
<dbReference type="PROSITE" id="PS00198">
    <property type="entry name" value="4FE4S_FER_1"/>
    <property type="match status" value="1"/>
</dbReference>
<feature type="non-terminal residue" evidence="8">
    <location>
        <position position="207"/>
    </location>
</feature>
<dbReference type="SUPFAM" id="SSF54862">
    <property type="entry name" value="4Fe-4S ferredoxins"/>
    <property type="match status" value="1"/>
</dbReference>
<evidence type="ECO:0000313" key="9">
    <source>
        <dbReference type="Proteomes" id="UP001469749"/>
    </source>
</evidence>
<feature type="domain" description="4Fe-4S ferredoxin-type" evidence="7">
    <location>
        <begin position="170"/>
        <end position="199"/>
    </location>
</feature>
<evidence type="ECO:0000256" key="3">
    <source>
        <dbReference type="ARBA" id="ARBA00022723"/>
    </source>
</evidence>
<organism evidence="8 9">
    <name type="scientific">Coprococcus intestinihominis</name>
    <dbReference type="NCBI Taxonomy" id="3133154"/>
    <lineage>
        <taxon>Bacteria</taxon>
        <taxon>Bacillati</taxon>
        <taxon>Bacillota</taxon>
        <taxon>Clostridia</taxon>
        <taxon>Lachnospirales</taxon>
        <taxon>Lachnospiraceae</taxon>
        <taxon>Coprococcus</taxon>
    </lineage>
</organism>
<evidence type="ECO:0000259" key="7">
    <source>
        <dbReference type="PROSITE" id="PS51379"/>
    </source>
</evidence>
<keyword evidence="1" id="KW-0813">Transport</keyword>
<dbReference type="PANTHER" id="PTHR42859:SF10">
    <property type="entry name" value="DIMETHYLSULFOXIDE REDUCTASE CHAIN B"/>
    <property type="match status" value="1"/>
</dbReference>
<name>A0ABV1B887_9FIRM</name>
<dbReference type="PROSITE" id="PS51379">
    <property type="entry name" value="4FE4S_FER_2"/>
    <property type="match status" value="2"/>
</dbReference>
<dbReference type="InterPro" id="IPR050294">
    <property type="entry name" value="RnfB_subfamily"/>
</dbReference>
<sequence>MKTTFITDINKIKFEVNTEVARLAFAGELDEKANEIPYKLIPGRTPHYRCCVYREREIIRERVQLSMGRSAMSGQKNKNIVQVIEAACEGCPINRFNVTNNCQMCMAKKCLGACNFGAIKFEGGHAVIDHKKCKECGKCAEACPYNAIADLMRPCKRSCPVDAITMDEDNIVVIDEEKCINCGQCVINCPFGALSDRSFMVDVIKLI</sequence>
<keyword evidence="6" id="KW-0411">Iron-sulfur</keyword>
<dbReference type="RefSeq" id="WP_349085830.1">
    <property type="nucleotide sequence ID" value="NZ_JBBMEK010000221.1"/>
</dbReference>
<keyword evidence="5" id="KW-0408">Iron</keyword>
<dbReference type="InterPro" id="IPR017896">
    <property type="entry name" value="4Fe4S_Fe-S-bd"/>
</dbReference>
<feature type="domain" description="4Fe-4S ferredoxin-type" evidence="7">
    <location>
        <begin position="124"/>
        <end position="154"/>
    </location>
</feature>
<dbReference type="Proteomes" id="UP001469749">
    <property type="component" value="Unassembled WGS sequence"/>
</dbReference>
<evidence type="ECO:0000256" key="1">
    <source>
        <dbReference type="ARBA" id="ARBA00022448"/>
    </source>
</evidence>
<dbReference type="InterPro" id="IPR017900">
    <property type="entry name" value="4Fe4S_Fe_S_CS"/>
</dbReference>
<dbReference type="Pfam" id="PF00037">
    <property type="entry name" value="Fer4"/>
    <property type="match status" value="2"/>
</dbReference>
<dbReference type="Gene3D" id="3.30.70.20">
    <property type="match status" value="2"/>
</dbReference>
<proteinExistence type="predicted"/>
<evidence type="ECO:0000256" key="2">
    <source>
        <dbReference type="ARBA" id="ARBA00022485"/>
    </source>
</evidence>
<keyword evidence="3" id="KW-0479">Metal-binding</keyword>
<evidence type="ECO:0000313" key="8">
    <source>
        <dbReference type="EMBL" id="MEQ2366193.1"/>
    </source>
</evidence>
<accession>A0ABV1B887</accession>
<dbReference type="EMBL" id="JBBMEK010000221">
    <property type="protein sequence ID" value="MEQ2366193.1"/>
    <property type="molecule type" value="Genomic_DNA"/>
</dbReference>
<keyword evidence="9" id="KW-1185">Reference proteome</keyword>
<protein>
    <submittedName>
        <fullName evidence="8">4Fe-4S binding protein</fullName>
    </submittedName>
</protein>
<gene>
    <name evidence="8" type="ORF">WMO25_14060</name>
</gene>
<reference evidence="8 9" key="1">
    <citation type="submission" date="2024-03" db="EMBL/GenBank/DDBJ databases">
        <title>Human intestinal bacterial collection.</title>
        <authorList>
            <person name="Pauvert C."/>
            <person name="Hitch T.C.A."/>
            <person name="Clavel T."/>
        </authorList>
    </citation>
    <scope>NUCLEOTIDE SEQUENCE [LARGE SCALE GENOMIC DNA]</scope>
    <source>
        <strain evidence="8 9">CLA-AA-H190</strain>
    </source>
</reference>
<dbReference type="PANTHER" id="PTHR42859">
    <property type="entry name" value="OXIDOREDUCTASE"/>
    <property type="match status" value="1"/>
</dbReference>